<evidence type="ECO:0000256" key="2">
    <source>
        <dbReference type="ARBA" id="ARBA00022723"/>
    </source>
</evidence>
<dbReference type="SUPFAM" id="SSF140959">
    <property type="entry name" value="Indolic compounds 2,3-dioxygenase-like"/>
    <property type="match status" value="1"/>
</dbReference>
<dbReference type="InParanoid" id="A0A2K3CPH4"/>
<dbReference type="GO" id="GO:0046872">
    <property type="term" value="F:metal ion binding"/>
    <property type="evidence" value="ECO:0007669"/>
    <property type="project" value="UniProtKB-KW"/>
</dbReference>
<dbReference type="EMBL" id="CM008978">
    <property type="protein sequence ID" value="PNW70204.1"/>
    <property type="molecule type" value="Genomic_DNA"/>
</dbReference>
<evidence type="ECO:0000256" key="3">
    <source>
        <dbReference type="ARBA" id="ARBA00023004"/>
    </source>
</evidence>
<comment type="similarity">
    <text evidence="1">Belongs to the indoleamine 2,3-dioxygenase family.</text>
</comment>
<dbReference type="AlphaFoldDB" id="A0A2K3CPH4"/>
<evidence type="ECO:0008006" key="7">
    <source>
        <dbReference type="Google" id="ProtNLM"/>
    </source>
</evidence>
<organism evidence="5 6">
    <name type="scientific">Chlamydomonas reinhardtii</name>
    <name type="common">Chlamydomonas smithii</name>
    <dbReference type="NCBI Taxonomy" id="3055"/>
    <lineage>
        <taxon>Eukaryota</taxon>
        <taxon>Viridiplantae</taxon>
        <taxon>Chlorophyta</taxon>
        <taxon>core chlorophytes</taxon>
        <taxon>Chlorophyceae</taxon>
        <taxon>CS clade</taxon>
        <taxon>Chlamydomonadales</taxon>
        <taxon>Chlamydomonadaceae</taxon>
        <taxon>Chlamydomonas</taxon>
    </lineage>
</organism>
<evidence type="ECO:0000256" key="1">
    <source>
        <dbReference type="ARBA" id="ARBA00007119"/>
    </source>
</evidence>
<dbReference type="Gene3D" id="1.20.58.480">
    <property type="match status" value="1"/>
</dbReference>
<name>A0A2K3CPH4_CHLRE</name>
<dbReference type="GeneID" id="5717139"/>
<dbReference type="ExpressionAtlas" id="A0A2K3CPH4">
    <property type="expression patterns" value="baseline"/>
</dbReference>
<dbReference type="RefSeq" id="XP_042914523.1">
    <property type="nucleotide sequence ID" value="XM_043072063.1"/>
</dbReference>
<dbReference type="KEGG" id="cre:CHLRE_17g710200v5"/>
<dbReference type="OrthoDB" id="540174at2759"/>
<reference evidence="5 6" key="1">
    <citation type="journal article" date="2007" name="Science">
        <title>The Chlamydomonas genome reveals the evolution of key animal and plant functions.</title>
        <authorList>
            <person name="Merchant S.S."/>
            <person name="Prochnik S.E."/>
            <person name="Vallon O."/>
            <person name="Harris E.H."/>
            <person name="Karpowicz S.J."/>
            <person name="Witman G.B."/>
            <person name="Terry A."/>
            <person name="Salamov A."/>
            <person name="Fritz-Laylin L.K."/>
            <person name="Marechal-Drouard L."/>
            <person name="Marshall W.F."/>
            <person name="Qu L.H."/>
            <person name="Nelson D.R."/>
            <person name="Sanderfoot A.A."/>
            <person name="Spalding M.H."/>
            <person name="Kapitonov V.V."/>
            <person name="Ren Q."/>
            <person name="Ferris P."/>
            <person name="Lindquist E."/>
            <person name="Shapiro H."/>
            <person name="Lucas S.M."/>
            <person name="Grimwood J."/>
            <person name="Schmutz J."/>
            <person name="Cardol P."/>
            <person name="Cerutti H."/>
            <person name="Chanfreau G."/>
            <person name="Chen C.L."/>
            <person name="Cognat V."/>
            <person name="Croft M.T."/>
            <person name="Dent R."/>
            <person name="Dutcher S."/>
            <person name="Fernandez E."/>
            <person name="Fukuzawa H."/>
            <person name="Gonzalez-Ballester D."/>
            <person name="Gonzalez-Halphen D."/>
            <person name="Hallmann A."/>
            <person name="Hanikenne M."/>
            <person name="Hippler M."/>
            <person name="Inwood W."/>
            <person name="Jabbari K."/>
            <person name="Kalanon M."/>
            <person name="Kuras R."/>
            <person name="Lefebvre P.A."/>
            <person name="Lemaire S.D."/>
            <person name="Lobanov A.V."/>
            <person name="Lohr M."/>
            <person name="Manuell A."/>
            <person name="Meier I."/>
            <person name="Mets L."/>
            <person name="Mittag M."/>
            <person name="Mittelmeier T."/>
            <person name="Moroney J.V."/>
            <person name="Moseley J."/>
            <person name="Napoli C."/>
            <person name="Nedelcu A.M."/>
            <person name="Niyogi K."/>
            <person name="Novoselov S.V."/>
            <person name="Paulsen I.T."/>
            <person name="Pazour G."/>
            <person name="Purton S."/>
            <person name="Ral J.P."/>
            <person name="Riano-Pachon D.M."/>
            <person name="Riekhof W."/>
            <person name="Rymarquis L."/>
            <person name="Schroda M."/>
            <person name="Stern D."/>
            <person name="Umen J."/>
            <person name="Willows R."/>
            <person name="Wilson N."/>
            <person name="Zimmer S.L."/>
            <person name="Allmer J."/>
            <person name="Balk J."/>
            <person name="Bisova K."/>
            <person name="Chen C.J."/>
            <person name="Elias M."/>
            <person name="Gendler K."/>
            <person name="Hauser C."/>
            <person name="Lamb M.R."/>
            <person name="Ledford H."/>
            <person name="Long J.C."/>
            <person name="Minagawa J."/>
            <person name="Page M.D."/>
            <person name="Pan J."/>
            <person name="Pootakham W."/>
            <person name="Roje S."/>
            <person name="Rose A."/>
            <person name="Stahlberg E."/>
            <person name="Terauchi A.M."/>
            <person name="Yang P."/>
            <person name="Ball S."/>
            <person name="Bowler C."/>
            <person name="Dieckmann C.L."/>
            <person name="Gladyshev V.N."/>
            <person name="Green P."/>
            <person name="Jorgensen R."/>
            <person name="Mayfield S."/>
            <person name="Mueller-Roeber B."/>
            <person name="Rajamani S."/>
            <person name="Sayre R.T."/>
            <person name="Brokstein P."/>
            <person name="Dubchak I."/>
            <person name="Goodstein D."/>
            <person name="Hornick L."/>
            <person name="Huang Y.W."/>
            <person name="Jhaveri J."/>
            <person name="Luo Y."/>
            <person name="Martinez D."/>
            <person name="Ngau W.C."/>
            <person name="Otillar B."/>
            <person name="Poliakov A."/>
            <person name="Porter A."/>
            <person name="Szajkowski L."/>
            <person name="Werner G."/>
            <person name="Zhou K."/>
            <person name="Grigoriev I.V."/>
            <person name="Rokhsar D.S."/>
            <person name="Grossman A.R."/>
        </authorList>
    </citation>
    <scope>NUCLEOTIDE SEQUENCE [LARGE SCALE GENOMIC DNA]</scope>
    <source>
        <strain evidence="6">CC-503</strain>
    </source>
</reference>
<protein>
    <recommendedName>
        <fullName evidence="7">Indoleamine 2,3-dioxygenase</fullName>
    </recommendedName>
</protein>
<dbReference type="GO" id="GO:0016702">
    <property type="term" value="F:oxidoreductase activity, acting on single donors with incorporation of molecular oxygen, incorporation of two atoms of oxygen"/>
    <property type="evidence" value="ECO:0007669"/>
    <property type="project" value="UniProtKB-ARBA"/>
</dbReference>
<sequence length="509" mass="54621">MHGRQPMAGATVHDLAHGPRGVAHWQSDVWFVAMPRQQQHRQQSPSYRLPLIALPLSAASCQARIPAARKHGPEGQTWANPGLRLVLSRHNDAAAAWEAALAELPKLAVAVQSTSTDVVSSSISNGGSGVSKGVLRRTLEALPPFPLGQLLLLDSAGHSSAAPAHGEQQQQDDHGEELWRAYLLLSFLAHAYMWCEPGPPPAVLPAVLAVPWARVAAAVGMPPILTYATYNLYNWRRLDPSAPVRLGNIVCLHNFLGGPDEEWFRLVHVDIEARAGPAVAGLARLQQAAAQDDAPSVLAGLRGVSSALREMQGTLSRMGEKCDPYIYYQRVRTPMSGWRNNPDLPQGLIYEGVSDQPVQLYGETGAQSSVLHAFDAALGVQHEQVWLRDYLGTMVAHMPPPHRAFLAALAAANSNTGTGTGTAGSGQPAGANVRTYVLGAGGGAGGELRDAYNEAVAEMEKFRSQHKAFAYNYIAKWAKRETTGTGGSDFMPALAGYRDTTQKHLLVPP</sequence>
<proteinExistence type="inferred from homology"/>
<evidence type="ECO:0000313" key="5">
    <source>
        <dbReference type="EMBL" id="PNW70204.1"/>
    </source>
</evidence>
<keyword evidence="2 4" id="KW-0479">Metal-binding</keyword>
<evidence type="ECO:0000313" key="6">
    <source>
        <dbReference type="Proteomes" id="UP000006906"/>
    </source>
</evidence>
<dbReference type="GO" id="GO:0020037">
    <property type="term" value="F:heme binding"/>
    <property type="evidence" value="ECO:0007669"/>
    <property type="project" value="InterPro"/>
</dbReference>
<dbReference type="InterPro" id="IPR037217">
    <property type="entry name" value="Trp/Indoleamine_2_3_dOase-like"/>
</dbReference>
<keyword evidence="3 4" id="KW-0408">Iron</keyword>
<dbReference type="Proteomes" id="UP000006906">
    <property type="component" value="Chromosome 17"/>
</dbReference>
<dbReference type="GO" id="GO:0019441">
    <property type="term" value="P:L-tryptophan catabolic process to kynurenine"/>
    <property type="evidence" value="ECO:0007669"/>
    <property type="project" value="InterPro"/>
</dbReference>
<accession>A0A2K3CPH4</accession>
<keyword evidence="6" id="KW-1185">Reference proteome</keyword>
<dbReference type="PANTHER" id="PTHR28657">
    <property type="entry name" value="INDOLEAMINE 2,3-DIOXYGENASE"/>
    <property type="match status" value="1"/>
</dbReference>
<dbReference type="InterPro" id="IPR000898">
    <property type="entry name" value="Indolamine_dOase"/>
</dbReference>
<dbReference type="Pfam" id="PF01231">
    <property type="entry name" value="IDO"/>
    <property type="match status" value="1"/>
</dbReference>
<keyword evidence="4" id="KW-0349">Heme</keyword>
<evidence type="ECO:0000256" key="4">
    <source>
        <dbReference type="PIRSR" id="PIRSR600898-1"/>
    </source>
</evidence>
<feature type="binding site" description="proximal binding residue" evidence="4">
    <location>
        <position position="466"/>
    </location>
    <ligand>
        <name>heme b</name>
        <dbReference type="ChEBI" id="CHEBI:60344"/>
    </ligand>
    <ligandPart>
        <name>Fe</name>
        <dbReference type="ChEBI" id="CHEBI:18248"/>
    </ligandPart>
</feature>
<dbReference type="Gramene" id="PNW70204">
    <property type="protein sequence ID" value="PNW70204"/>
    <property type="gene ID" value="CHLRE_17g710200v5"/>
</dbReference>
<gene>
    <name evidence="5" type="ORF">CHLRE_17g710200v5</name>
</gene>
<dbReference type="PANTHER" id="PTHR28657:SF5">
    <property type="entry name" value="INDOLEAMINE 2,3-DIOXYGENASE"/>
    <property type="match status" value="1"/>
</dbReference>